<dbReference type="Pfam" id="PF13624">
    <property type="entry name" value="SurA_N_3"/>
    <property type="match status" value="1"/>
</dbReference>
<keyword evidence="11" id="KW-0697">Rotamase</keyword>
<reference evidence="14 15" key="1">
    <citation type="submission" date="2013-10" db="EMBL/GenBank/DDBJ databases">
        <title>Salinisphaera japonica YTM-1 Genome Sequencing.</title>
        <authorList>
            <person name="Lai Q."/>
            <person name="Li C."/>
            <person name="Shao Z."/>
        </authorList>
    </citation>
    <scope>NUCLEOTIDE SEQUENCE [LARGE SCALE GENOMIC DNA]</scope>
    <source>
        <strain evidence="14 15">YTM-1</strain>
    </source>
</reference>
<dbReference type="GO" id="GO:0003755">
    <property type="term" value="F:peptidyl-prolyl cis-trans isomerase activity"/>
    <property type="evidence" value="ECO:0007669"/>
    <property type="project" value="UniProtKB-KW"/>
</dbReference>
<evidence type="ECO:0000256" key="3">
    <source>
        <dbReference type="ARBA" id="ARBA00022519"/>
    </source>
</evidence>
<evidence type="ECO:0000313" key="14">
    <source>
        <dbReference type="EMBL" id="ROO28149.1"/>
    </source>
</evidence>
<dbReference type="AlphaFoldDB" id="A0A423PRB3"/>
<evidence type="ECO:0000256" key="6">
    <source>
        <dbReference type="ARBA" id="ARBA00023136"/>
    </source>
</evidence>
<accession>A0A423PRB3</accession>
<dbReference type="InParanoid" id="A0A423PRB3"/>
<evidence type="ECO:0000256" key="5">
    <source>
        <dbReference type="ARBA" id="ARBA00022989"/>
    </source>
</evidence>
<evidence type="ECO:0000256" key="4">
    <source>
        <dbReference type="ARBA" id="ARBA00022692"/>
    </source>
</evidence>
<evidence type="ECO:0000259" key="13">
    <source>
        <dbReference type="PROSITE" id="PS50198"/>
    </source>
</evidence>
<evidence type="ECO:0000313" key="15">
    <source>
        <dbReference type="Proteomes" id="UP000285310"/>
    </source>
</evidence>
<dbReference type="GO" id="GO:0005886">
    <property type="term" value="C:plasma membrane"/>
    <property type="evidence" value="ECO:0007669"/>
    <property type="project" value="UniProtKB-SubCell"/>
</dbReference>
<evidence type="ECO:0000256" key="12">
    <source>
        <dbReference type="SAM" id="Phobius"/>
    </source>
</evidence>
<dbReference type="InterPro" id="IPR027304">
    <property type="entry name" value="Trigger_fact/SurA_dom_sf"/>
</dbReference>
<keyword evidence="15" id="KW-1185">Reference proteome</keyword>
<comment type="caution">
    <text evidence="14">The sequence shown here is derived from an EMBL/GenBank/DDBJ whole genome shotgun (WGS) entry which is preliminary data.</text>
</comment>
<dbReference type="PANTHER" id="PTHR47529:SF1">
    <property type="entry name" value="PERIPLASMIC CHAPERONE PPID"/>
    <property type="match status" value="1"/>
</dbReference>
<evidence type="ECO:0000256" key="2">
    <source>
        <dbReference type="ARBA" id="ARBA00022475"/>
    </source>
</evidence>
<feature type="domain" description="PpiC" evidence="13">
    <location>
        <begin position="246"/>
        <end position="361"/>
    </location>
</feature>
<protein>
    <recommendedName>
        <fullName evidence="9">Periplasmic chaperone PpiD</fullName>
    </recommendedName>
    <alternativeName>
        <fullName evidence="10">Periplasmic folding chaperone</fullName>
    </alternativeName>
</protein>
<keyword evidence="3" id="KW-0997">Cell inner membrane</keyword>
<dbReference type="EMBL" id="AYKG01000023">
    <property type="protein sequence ID" value="ROO28149.1"/>
    <property type="molecule type" value="Genomic_DNA"/>
</dbReference>
<dbReference type="FunCoup" id="A0A423PRB3">
    <property type="interactions" value="205"/>
</dbReference>
<dbReference type="RefSeq" id="WP_123658198.1">
    <property type="nucleotide sequence ID" value="NZ_AYKG01000023.1"/>
</dbReference>
<dbReference type="InterPro" id="IPR052029">
    <property type="entry name" value="PpiD_chaperone"/>
</dbReference>
<keyword evidence="5 12" id="KW-1133">Transmembrane helix</keyword>
<proteinExistence type="inferred from homology"/>
<dbReference type="Gene3D" id="1.10.4030.10">
    <property type="entry name" value="Porin chaperone SurA, peptide-binding domain"/>
    <property type="match status" value="1"/>
</dbReference>
<keyword evidence="7" id="KW-0143">Chaperone</keyword>
<dbReference type="SUPFAM" id="SSF109998">
    <property type="entry name" value="Triger factor/SurA peptide-binding domain-like"/>
    <property type="match status" value="1"/>
</dbReference>
<dbReference type="PANTHER" id="PTHR47529">
    <property type="entry name" value="PEPTIDYL-PROLYL CIS-TRANS ISOMERASE D"/>
    <property type="match status" value="1"/>
</dbReference>
<evidence type="ECO:0000256" key="9">
    <source>
        <dbReference type="ARBA" id="ARBA00040743"/>
    </source>
</evidence>
<keyword evidence="11" id="KW-0413">Isomerase</keyword>
<dbReference type="InterPro" id="IPR046357">
    <property type="entry name" value="PPIase_dom_sf"/>
</dbReference>
<evidence type="ECO:0000256" key="11">
    <source>
        <dbReference type="PROSITE-ProRule" id="PRU00278"/>
    </source>
</evidence>
<dbReference type="Pfam" id="PF13145">
    <property type="entry name" value="Rotamase_2"/>
    <property type="match status" value="1"/>
</dbReference>
<organism evidence="14 15">
    <name type="scientific">Salinisphaera japonica YTM-1</name>
    <dbReference type="NCBI Taxonomy" id="1209778"/>
    <lineage>
        <taxon>Bacteria</taxon>
        <taxon>Pseudomonadati</taxon>
        <taxon>Pseudomonadota</taxon>
        <taxon>Gammaproteobacteria</taxon>
        <taxon>Salinisphaerales</taxon>
        <taxon>Salinisphaeraceae</taxon>
        <taxon>Salinisphaera</taxon>
    </lineage>
</organism>
<feature type="transmembrane region" description="Helical" evidence="12">
    <location>
        <begin position="12"/>
        <end position="34"/>
    </location>
</feature>
<dbReference type="Gene3D" id="3.10.50.40">
    <property type="match status" value="1"/>
</dbReference>
<gene>
    <name evidence="14" type="ORF">SAJA_08470</name>
</gene>
<keyword evidence="6 12" id="KW-0472">Membrane</keyword>
<dbReference type="PROSITE" id="PS50198">
    <property type="entry name" value="PPIC_PPIASE_2"/>
    <property type="match status" value="1"/>
</dbReference>
<comment type="similarity">
    <text evidence="8">Belongs to the PpiD chaperone family.</text>
</comment>
<keyword evidence="4 12" id="KW-0812">Transmembrane</keyword>
<evidence type="ECO:0000256" key="1">
    <source>
        <dbReference type="ARBA" id="ARBA00004382"/>
    </source>
</evidence>
<name>A0A423PRB3_9GAMM</name>
<dbReference type="Proteomes" id="UP000285310">
    <property type="component" value="Unassembled WGS sequence"/>
</dbReference>
<sequence>MLQKIRDGSSGPLAYVVVGLIAVVFGVWGIGSYFTPSSDPTIATAEDSQITQSELQRAFDQRYQQLRQAMGDSFNTSVFPPGEVRRSVLQRLIDQAVVTQYASDNGYRVTDADLLAYIRDNPQFQANGSFSAERYKQLLAGSGMQPSQYEARLRQALLGDQVRQVMTLGAFAVAPEVDQAYAQANTERDVSLLRFEPAAYSQDIEISDAAVSDYYQAHKDDFMRPERVKVSYVSLDANTLDTGTAPDTAKLRQIYDAQQQSFGTPETRSADMLRVAIDATDGASQARTTVSQLADTLRDDKSADLSALADDTAGVTYRQVTDQAKADLPGAVADTLFSMDEGAVSNPIKTDSAWYLVRMTGKQAARRPAFDDPDVQARLKAMARADKRDEAFAEQSDTLEDLAYQAPNDLKTISESLSLQPQTSQWITPEGGPGIGQYDAVRDAAFSDAVLKDGLNSKVLKLGKQREIVLRVAEHDNAAPKPLAVVADTIRKRLKTEAAADKAAKAADQALAALRSGQSIDEVANATDNARLQRLGYVGRNGDNALDRSLREAAFAIALEGKGEAAHGSDAARADDDMPVVVTINGQRLNADQGTTEAKRKSEIADQQRQYNASLEYAAFDRYLNDHADIEIEKDSLKAPEASS</sequence>
<evidence type="ECO:0000256" key="7">
    <source>
        <dbReference type="ARBA" id="ARBA00023186"/>
    </source>
</evidence>
<keyword evidence="2" id="KW-1003">Cell membrane</keyword>
<dbReference type="SUPFAM" id="SSF54534">
    <property type="entry name" value="FKBP-like"/>
    <property type="match status" value="1"/>
</dbReference>
<comment type="subcellular location">
    <subcellularLocation>
        <location evidence="1">Cell inner membrane</location>
        <topology evidence="1">Single-pass type II membrane protein</topology>
        <orientation evidence="1">Periplasmic side</orientation>
    </subcellularLocation>
</comment>
<dbReference type="OrthoDB" id="9812372at2"/>
<evidence type="ECO:0000256" key="8">
    <source>
        <dbReference type="ARBA" id="ARBA00038408"/>
    </source>
</evidence>
<evidence type="ECO:0000256" key="10">
    <source>
        <dbReference type="ARBA" id="ARBA00042775"/>
    </source>
</evidence>
<dbReference type="InterPro" id="IPR000297">
    <property type="entry name" value="PPIase_PpiC"/>
</dbReference>